<accession>A0A564S7Z5</accession>
<evidence type="ECO:0000256" key="5">
    <source>
        <dbReference type="ARBA" id="ARBA00037974"/>
    </source>
</evidence>
<dbReference type="EMBL" id="CABHNA010000002">
    <property type="protein sequence ID" value="VUW90903.1"/>
    <property type="molecule type" value="Genomic_DNA"/>
</dbReference>
<dbReference type="InterPro" id="IPR015421">
    <property type="entry name" value="PyrdxlP-dep_Trfase_major"/>
</dbReference>
<gene>
    <name evidence="7" type="primary">patB_1</name>
    <name evidence="7" type="ORF">RTSSTS7063_00082</name>
</gene>
<evidence type="ECO:0000259" key="6">
    <source>
        <dbReference type="Pfam" id="PF00155"/>
    </source>
</evidence>
<evidence type="ECO:0000256" key="1">
    <source>
        <dbReference type="ARBA" id="ARBA00001933"/>
    </source>
</evidence>
<evidence type="ECO:0000256" key="3">
    <source>
        <dbReference type="ARBA" id="ARBA00022898"/>
    </source>
</evidence>
<keyword evidence="4 7" id="KW-0456">Lyase</keyword>
<dbReference type="InterPro" id="IPR015424">
    <property type="entry name" value="PyrdxlP-dep_Trfase"/>
</dbReference>
<protein>
    <recommendedName>
        <fullName evidence="2">cysteine-S-conjugate beta-lyase</fullName>
        <ecNumber evidence="2">4.4.1.13</ecNumber>
    </recommendedName>
</protein>
<dbReference type="GO" id="GO:0030170">
    <property type="term" value="F:pyridoxal phosphate binding"/>
    <property type="evidence" value="ECO:0007669"/>
    <property type="project" value="InterPro"/>
</dbReference>
<evidence type="ECO:0000256" key="4">
    <source>
        <dbReference type="ARBA" id="ARBA00023239"/>
    </source>
</evidence>
<dbReference type="PANTHER" id="PTHR43525">
    <property type="entry name" value="PROTEIN MALY"/>
    <property type="match status" value="1"/>
</dbReference>
<organism evidence="7 8">
    <name type="scientific">[Ruminococcus] torques</name>
    <dbReference type="NCBI Taxonomy" id="33039"/>
    <lineage>
        <taxon>Bacteria</taxon>
        <taxon>Bacillati</taxon>
        <taxon>Bacillota</taxon>
        <taxon>Clostridia</taxon>
        <taxon>Lachnospirales</taxon>
        <taxon>Lachnospiraceae</taxon>
        <taxon>Mediterraneibacter</taxon>
    </lineage>
</organism>
<dbReference type="InterPro" id="IPR051798">
    <property type="entry name" value="Class-II_PLP-Dep_Aminotrans"/>
</dbReference>
<dbReference type="CDD" id="cd00609">
    <property type="entry name" value="AAT_like"/>
    <property type="match status" value="1"/>
</dbReference>
<dbReference type="InterPro" id="IPR015422">
    <property type="entry name" value="PyrdxlP-dep_Trfase_small"/>
</dbReference>
<keyword evidence="3" id="KW-0663">Pyridoxal phosphate</keyword>
<dbReference type="Pfam" id="PF00155">
    <property type="entry name" value="Aminotran_1_2"/>
    <property type="match status" value="1"/>
</dbReference>
<dbReference type="InterPro" id="IPR027619">
    <property type="entry name" value="C-S_lyase_PatB-like"/>
</dbReference>
<sequence length="396" mass="45293">MKYDFDKVIDRKGTLSYKWETGNISYPKNPDALPFWIADMDFPCPQPIVDAIQKRAAHPIYGYSKVADDAAELIAAWEKKRNGWDAKPEWVEFTNGIVPALSVMAEAFTEPGDGIIIQPPVYYPFRETIINNGRKVVENNLVYDGECWKINFEELEELAKMPENKVLFLCHPLNPVSRVLSRAELERIAEICLRNNVLIVVDEIHSDLIYKHCKFTSIAGLNKEIEQICAVATSPSKTFNVAGLQMSAVFIPNEDLRRKVGEVIDKRVLYIAPLFGAVGFEAAYKYKECEEYLDQLIDYLWDNYMFLDDYLKKYIPKIKCQKPDATYLLWLDCKELGLSEQELEEFFLEEAGIALDVGKDFGGEGAGYMRINIGCPRVTLEKGLKLLKRAYDKKGY</sequence>
<reference evidence="7 8" key="1">
    <citation type="submission" date="2019-07" db="EMBL/GenBank/DDBJ databases">
        <authorList>
            <person name="Hibberd C M."/>
            <person name="Gehrig L. J."/>
            <person name="Chang H.-W."/>
            <person name="Venkatesh S."/>
        </authorList>
    </citation>
    <scope>NUCLEOTIDE SEQUENCE [LARGE SCALE GENOMIC DNA]</scope>
    <source>
        <strain evidence="7">Ruminococcus_torques_SSTS_Bg7063</strain>
    </source>
</reference>
<proteinExistence type="inferred from homology"/>
<keyword evidence="8" id="KW-1185">Reference proteome</keyword>
<dbReference type="GO" id="GO:0047804">
    <property type="term" value="F:cysteine-S-conjugate beta-lyase activity"/>
    <property type="evidence" value="ECO:0007669"/>
    <property type="project" value="UniProtKB-EC"/>
</dbReference>
<dbReference type="RefSeq" id="WP_144366134.1">
    <property type="nucleotide sequence ID" value="NZ_CABHNA010000002.1"/>
</dbReference>
<feature type="domain" description="Aminotransferase class I/classII large" evidence="6">
    <location>
        <begin position="42"/>
        <end position="384"/>
    </location>
</feature>
<dbReference type="AlphaFoldDB" id="A0A564S7Z5"/>
<dbReference type="NCBIfam" id="TIGR04350">
    <property type="entry name" value="C_S_lyase_PatB"/>
    <property type="match status" value="1"/>
</dbReference>
<comment type="cofactor">
    <cofactor evidence="1">
        <name>pyridoxal 5'-phosphate</name>
        <dbReference type="ChEBI" id="CHEBI:597326"/>
    </cofactor>
</comment>
<dbReference type="Gene3D" id="3.90.1150.10">
    <property type="entry name" value="Aspartate Aminotransferase, domain 1"/>
    <property type="match status" value="1"/>
</dbReference>
<dbReference type="PANTHER" id="PTHR43525:SF1">
    <property type="entry name" value="PROTEIN MALY"/>
    <property type="match status" value="1"/>
</dbReference>
<evidence type="ECO:0000313" key="7">
    <source>
        <dbReference type="EMBL" id="VUW90903.1"/>
    </source>
</evidence>
<comment type="similarity">
    <text evidence="5">Belongs to the class-II pyridoxal-phosphate-dependent aminotransferase family. MalY/PatB cystathionine beta-lyase subfamily.</text>
</comment>
<dbReference type="EC" id="4.4.1.13" evidence="2"/>
<evidence type="ECO:0000313" key="8">
    <source>
        <dbReference type="Proteomes" id="UP000363661"/>
    </source>
</evidence>
<name>A0A564S7Z5_9FIRM</name>
<dbReference type="Gene3D" id="3.40.640.10">
    <property type="entry name" value="Type I PLP-dependent aspartate aminotransferase-like (Major domain)"/>
    <property type="match status" value="1"/>
</dbReference>
<evidence type="ECO:0000256" key="2">
    <source>
        <dbReference type="ARBA" id="ARBA00012224"/>
    </source>
</evidence>
<dbReference type="SUPFAM" id="SSF53383">
    <property type="entry name" value="PLP-dependent transferases"/>
    <property type="match status" value="1"/>
</dbReference>
<dbReference type="Proteomes" id="UP000363661">
    <property type="component" value="Unassembled WGS sequence"/>
</dbReference>
<dbReference type="InterPro" id="IPR004839">
    <property type="entry name" value="Aminotransferase_I/II_large"/>
</dbReference>